<evidence type="ECO:0000256" key="4">
    <source>
        <dbReference type="ARBA" id="ARBA00023163"/>
    </source>
</evidence>
<protein>
    <submittedName>
        <fullName evidence="7">DNA-binding transcriptional LysR family regulator</fullName>
    </submittedName>
</protein>
<dbReference type="OrthoDB" id="7260751at2"/>
<dbReference type="PANTHER" id="PTHR30427">
    <property type="entry name" value="TRANSCRIPTIONAL ACTIVATOR PROTEIN LYSR"/>
    <property type="match status" value="1"/>
</dbReference>
<keyword evidence="8" id="KW-1185">Reference proteome</keyword>
<feature type="region of interest" description="Disordered" evidence="5">
    <location>
        <begin position="314"/>
        <end position="342"/>
    </location>
</feature>
<dbReference type="Pfam" id="PF03466">
    <property type="entry name" value="LysR_substrate"/>
    <property type="match status" value="1"/>
</dbReference>
<keyword evidence="3 7" id="KW-0238">DNA-binding</keyword>
<gene>
    <name evidence="7" type="ORF">C7450_101603</name>
</gene>
<comment type="similarity">
    <text evidence="1">Belongs to the LysR transcriptional regulatory family.</text>
</comment>
<dbReference type="EMBL" id="QJJK01000001">
    <property type="protein sequence ID" value="PXW64844.1"/>
    <property type="molecule type" value="Genomic_DNA"/>
</dbReference>
<evidence type="ECO:0000256" key="5">
    <source>
        <dbReference type="SAM" id="MobiDB-lite"/>
    </source>
</evidence>
<dbReference type="InterPro" id="IPR036390">
    <property type="entry name" value="WH_DNA-bd_sf"/>
</dbReference>
<feature type="domain" description="HTH lysR-type" evidence="6">
    <location>
        <begin position="6"/>
        <end position="63"/>
    </location>
</feature>
<evidence type="ECO:0000259" key="6">
    <source>
        <dbReference type="PROSITE" id="PS50931"/>
    </source>
</evidence>
<dbReference type="SUPFAM" id="SSF53850">
    <property type="entry name" value="Periplasmic binding protein-like II"/>
    <property type="match status" value="1"/>
</dbReference>
<dbReference type="Proteomes" id="UP000248021">
    <property type="component" value="Unassembled WGS sequence"/>
</dbReference>
<accession>A0A2V3UKM2</accession>
<evidence type="ECO:0000256" key="2">
    <source>
        <dbReference type="ARBA" id="ARBA00023015"/>
    </source>
</evidence>
<sequence>MNFETLDLRQLDAFAAVMSAGSITGAARLLGRSQPAVTRLIQELEANLGFALLHRNGPRITPTNRGVLFHEEVERLLVSLKHMRERALAISQDAPLAIEIAAIPALAAGLVPRALAVIDAAVMPKQVHVQSAPAERVVQSVLARSADVGFASLPLEHPGLDIQWIGEAPCVAAVSASDPLARGEVVRLADLADRRIVTMANPYRLRGRIDEALAKAGVNPSDILDTNASFTALGVARSGLGVALVEPATAYSLPIEGLAIRPLDVHIPFVFGIVTPLAKPLTPGVEALISAFDVVSAALVPRLKRLDPGGRESLADVLYGHDRRPPGEDGDRSAPGEEGTDQ</sequence>
<comment type="caution">
    <text evidence="7">The sequence shown here is derived from an EMBL/GenBank/DDBJ whole genome shotgun (WGS) entry which is preliminary data.</text>
</comment>
<dbReference type="InterPro" id="IPR000847">
    <property type="entry name" value="LysR_HTH_N"/>
</dbReference>
<dbReference type="SUPFAM" id="SSF46785">
    <property type="entry name" value="Winged helix' DNA-binding domain"/>
    <property type="match status" value="1"/>
</dbReference>
<organism evidence="7 8">
    <name type="scientific">Chelatococcus asaccharovorans</name>
    <dbReference type="NCBI Taxonomy" id="28210"/>
    <lineage>
        <taxon>Bacteria</taxon>
        <taxon>Pseudomonadati</taxon>
        <taxon>Pseudomonadota</taxon>
        <taxon>Alphaproteobacteria</taxon>
        <taxon>Hyphomicrobiales</taxon>
        <taxon>Chelatococcaceae</taxon>
        <taxon>Chelatococcus</taxon>
    </lineage>
</organism>
<dbReference type="GO" id="GO:0003700">
    <property type="term" value="F:DNA-binding transcription factor activity"/>
    <property type="evidence" value="ECO:0007669"/>
    <property type="project" value="InterPro"/>
</dbReference>
<dbReference type="InterPro" id="IPR005119">
    <property type="entry name" value="LysR_subst-bd"/>
</dbReference>
<evidence type="ECO:0000313" key="8">
    <source>
        <dbReference type="Proteomes" id="UP000248021"/>
    </source>
</evidence>
<dbReference type="GO" id="GO:0043565">
    <property type="term" value="F:sequence-specific DNA binding"/>
    <property type="evidence" value="ECO:0007669"/>
    <property type="project" value="TreeGrafter"/>
</dbReference>
<keyword evidence="2" id="KW-0805">Transcription regulation</keyword>
<feature type="compositionally biased region" description="Basic and acidic residues" evidence="5">
    <location>
        <begin position="314"/>
        <end position="335"/>
    </location>
</feature>
<dbReference type="Gene3D" id="3.40.190.290">
    <property type="match status" value="1"/>
</dbReference>
<name>A0A2V3UKM2_9HYPH</name>
<dbReference type="PROSITE" id="PS50931">
    <property type="entry name" value="HTH_LYSR"/>
    <property type="match status" value="1"/>
</dbReference>
<reference evidence="7 8" key="1">
    <citation type="submission" date="2018-05" db="EMBL/GenBank/DDBJ databases">
        <title>Genomic Encyclopedia of Type Strains, Phase IV (KMG-IV): sequencing the most valuable type-strain genomes for metagenomic binning, comparative biology and taxonomic classification.</title>
        <authorList>
            <person name="Goeker M."/>
        </authorList>
    </citation>
    <scope>NUCLEOTIDE SEQUENCE [LARGE SCALE GENOMIC DNA]</scope>
    <source>
        <strain evidence="7 8">DSM 6462</strain>
    </source>
</reference>
<dbReference type="Gene3D" id="1.10.10.10">
    <property type="entry name" value="Winged helix-like DNA-binding domain superfamily/Winged helix DNA-binding domain"/>
    <property type="match status" value="1"/>
</dbReference>
<evidence type="ECO:0000256" key="1">
    <source>
        <dbReference type="ARBA" id="ARBA00009437"/>
    </source>
</evidence>
<dbReference type="GO" id="GO:0010628">
    <property type="term" value="P:positive regulation of gene expression"/>
    <property type="evidence" value="ECO:0007669"/>
    <property type="project" value="TreeGrafter"/>
</dbReference>
<dbReference type="PANTHER" id="PTHR30427:SF1">
    <property type="entry name" value="TRANSCRIPTIONAL ACTIVATOR PROTEIN LYSR"/>
    <property type="match status" value="1"/>
</dbReference>
<dbReference type="AlphaFoldDB" id="A0A2V3UKM2"/>
<proteinExistence type="inferred from homology"/>
<evidence type="ECO:0000256" key="3">
    <source>
        <dbReference type="ARBA" id="ARBA00023125"/>
    </source>
</evidence>
<dbReference type="InterPro" id="IPR036388">
    <property type="entry name" value="WH-like_DNA-bd_sf"/>
</dbReference>
<keyword evidence="4" id="KW-0804">Transcription</keyword>
<dbReference type="Pfam" id="PF00126">
    <property type="entry name" value="HTH_1"/>
    <property type="match status" value="1"/>
</dbReference>
<evidence type="ECO:0000313" key="7">
    <source>
        <dbReference type="EMBL" id="PXW64844.1"/>
    </source>
</evidence>
<dbReference type="PRINTS" id="PR00039">
    <property type="entry name" value="HTHLYSR"/>
</dbReference>